<name>A0ABW8NFS4_9GAMM</name>
<dbReference type="Proteomes" id="UP001620597">
    <property type="component" value="Unassembled WGS sequence"/>
</dbReference>
<dbReference type="Gene3D" id="3.90.1300.10">
    <property type="entry name" value="Amidase signature (AS) domain"/>
    <property type="match status" value="1"/>
</dbReference>
<evidence type="ECO:0000313" key="3">
    <source>
        <dbReference type="Proteomes" id="UP001620597"/>
    </source>
</evidence>
<feature type="domain" description="Amidase" evidence="1">
    <location>
        <begin position="22"/>
        <end position="368"/>
    </location>
</feature>
<dbReference type="SUPFAM" id="SSF75304">
    <property type="entry name" value="Amidase signature (AS) enzymes"/>
    <property type="match status" value="1"/>
</dbReference>
<reference evidence="2 3" key="1">
    <citation type="submission" date="2024-03" db="EMBL/GenBank/DDBJ databases">
        <title>High-quality draft genome sequence of Oceanobacter sp. wDCs-4.</title>
        <authorList>
            <person name="Dong C."/>
        </authorList>
    </citation>
    <scope>NUCLEOTIDE SEQUENCE [LARGE SCALE GENOMIC DNA]</scope>
    <source>
        <strain evidence="3">wDCs-4</strain>
    </source>
</reference>
<dbReference type="EMBL" id="JBBKTX010000005">
    <property type="protein sequence ID" value="MFK4751805.1"/>
    <property type="molecule type" value="Genomic_DNA"/>
</dbReference>
<proteinExistence type="predicted"/>
<dbReference type="InterPro" id="IPR023631">
    <property type="entry name" value="Amidase_dom"/>
</dbReference>
<protein>
    <submittedName>
        <fullName evidence="2">Amidase</fullName>
    </submittedName>
</protein>
<organism evidence="2 3">
    <name type="scientific">Oceanobacter antarcticus</name>
    <dbReference type="NCBI Taxonomy" id="3133425"/>
    <lineage>
        <taxon>Bacteria</taxon>
        <taxon>Pseudomonadati</taxon>
        <taxon>Pseudomonadota</taxon>
        <taxon>Gammaproteobacteria</taxon>
        <taxon>Oceanospirillales</taxon>
        <taxon>Oceanospirillaceae</taxon>
        <taxon>Oceanobacter</taxon>
    </lineage>
</organism>
<accession>A0ABW8NFS4</accession>
<dbReference type="PANTHER" id="PTHR11895">
    <property type="entry name" value="TRANSAMIDASE"/>
    <property type="match status" value="1"/>
</dbReference>
<dbReference type="InterPro" id="IPR036928">
    <property type="entry name" value="AS_sf"/>
</dbReference>
<keyword evidence="3" id="KW-1185">Reference proteome</keyword>
<evidence type="ECO:0000313" key="2">
    <source>
        <dbReference type="EMBL" id="MFK4751805.1"/>
    </source>
</evidence>
<evidence type="ECO:0000259" key="1">
    <source>
        <dbReference type="Pfam" id="PF01425"/>
    </source>
</evidence>
<dbReference type="Pfam" id="PF01425">
    <property type="entry name" value="Amidase"/>
    <property type="match status" value="1"/>
</dbReference>
<gene>
    <name evidence="2" type="ORF">WG929_05200</name>
</gene>
<dbReference type="InterPro" id="IPR000120">
    <property type="entry name" value="Amidase"/>
</dbReference>
<sequence>MSILIAALNLTSADRFAAAPTVVVKDTIDIAGHPTRAGSRALELAPVAQQHAEVVDRLLANGWKINGKANLHELAFGTTGVNHWTGTANNPRFPGLIPGGSSSGSAAAVAAGLSAAGVGTDTGGSVRIPAACCGVFGLKPSYGRVSRAGVMPAESTLDCVGPLARDMPTLTAVMEAICCDFVALQPDAPALANLRLGMVVELNASAAVKHTVEAAIAATDLPLHLVTLPGMEQAYQAGMSIINRESWRACQHLLASGLIGDDVAQRLLAAGQTTDQELALAEQVRTEFSAAVDALLTDCPVLALPTMPDCPVSIENAADTRALLGMTAFVRPFNLSGHPAINIPLLSEDGLPVGLQLVAARGADELLCAVAALIASRIASQIATRNNEQ</sequence>
<dbReference type="PANTHER" id="PTHR11895:SF67">
    <property type="entry name" value="AMIDASE DOMAIN-CONTAINING PROTEIN"/>
    <property type="match status" value="1"/>
</dbReference>
<dbReference type="InterPro" id="IPR020556">
    <property type="entry name" value="Amidase_CS"/>
</dbReference>
<dbReference type="PROSITE" id="PS00571">
    <property type="entry name" value="AMIDASES"/>
    <property type="match status" value="1"/>
</dbReference>
<dbReference type="RefSeq" id="WP_416205180.1">
    <property type="nucleotide sequence ID" value="NZ_JBBKTX010000005.1"/>
</dbReference>
<comment type="caution">
    <text evidence="2">The sequence shown here is derived from an EMBL/GenBank/DDBJ whole genome shotgun (WGS) entry which is preliminary data.</text>
</comment>